<dbReference type="EMBL" id="CP090164">
    <property type="protein sequence ID" value="UJO14154.1"/>
    <property type="molecule type" value="Genomic_DNA"/>
</dbReference>
<dbReference type="RefSeq" id="XP_047758520.1">
    <property type="nucleotide sequence ID" value="XM_047902719.1"/>
</dbReference>
<sequence>MRLFLLPISTRRTLIYCERIQEQVTAGQKPPLQERVINKASTTWATWEKAEKGWQKQVTVYANKLLRRIPYEEWGLKSIPPATKQRIEDINNGRLQFECMYPSAFLKSDRVPGVLKALATERQALHRKKMWTSIAWMPVSAPFTLVPVIPNLPFFYLVFRAWSHYKALYGGKLLEHVLQNNHIKTIESRQMNEMYASGLLHPERHIVRENEKPAETDIEKVASDVEAQVQGGQEEVMLLQRWNGKLIAEGFHLPEMEVEIERAVEQVENAIKDRTASQQNSKQSEAGTEKTADVKIEELKK</sequence>
<evidence type="ECO:0000313" key="3">
    <source>
        <dbReference type="Proteomes" id="UP000756132"/>
    </source>
</evidence>
<gene>
    <name evidence="2" type="ORF">CLAFUR5_03571</name>
</gene>
<dbReference type="Proteomes" id="UP000756132">
    <property type="component" value="Chromosome 2"/>
</dbReference>
<name>A0A9Q8LBE9_PASFU</name>
<dbReference type="AlphaFoldDB" id="A0A9Q8LBE9"/>
<dbReference type="Pfam" id="PF10173">
    <property type="entry name" value="Mit_KHE1"/>
    <property type="match status" value="1"/>
</dbReference>
<organism evidence="2 3">
    <name type="scientific">Passalora fulva</name>
    <name type="common">Tomato leaf mold</name>
    <name type="synonym">Cladosporium fulvum</name>
    <dbReference type="NCBI Taxonomy" id="5499"/>
    <lineage>
        <taxon>Eukaryota</taxon>
        <taxon>Fungi</taxon>
        <taxon>Dikarya</taxon>
        <taxon>Ascomycota</taxon>
        <taxon>Pezizomycotina</taxon>
        <taxon>Dothideomycetes</taxon>
        <taxon>Dothideomycetidae</taxon>
        <taxon>Mycosphaerellales</taxon>
        <taxon>Mycosphaerellaceae</taxon>
        <taxon>Fulvia</taxon>
    </lineage>
</organism>
<dbReference type="GO" id="GO:0006813">
    <property type="term" value="P:potassium ion transport"/>
    <property type="evidence" value="ECO:0007669"/>
    <property type="project" value="TreeGrafter"/>
</dbReference>
<dbReference type="PANTHER" id="PTHR28062:SF1">
    <property type="entry name" value="TRANSMEMBRANE PROTEIN"/>
    <property type="match status" value="1"/>
</dbReference>
<dbReference type="InterPro" id="IPR018786">
    <property type="entry name" value="Mit_KHE1"/>
</dbReference>
<dbReference type="GO" id="GO:1902600">
    <property type="term" value="P:proton transmembrane transport"/>
    <property type="evidence" value="ECO:0007669"/>
    <property type="project" value="TreeGrafter"/>
</dbReference>
<keyword evidence="3" id="KW-1185">Reference proteome</keyword>
<reference evidence="2" key="2">
    <citation type="journal article" date="2022" name="Microb. Genom.">
        <title>A chromosome-scale genome assembly of the tomato pathogen Cladosporium fulvum reveals a compartmentalized genome architecture and the presence of a dispensable chromosome.</title>
        <authorList>
            <person name="Zaccaron A.Z."/>
            <person name="Chen L.H."/>
            <person name="Samaras A."/>
            <person name="Stergiopoulos I."/>
        </authorList>
    </citation>
    <scope>NUCLEOTIDE SEQUENCE</scope>
    <source>
        <strain evidence="2">Race5_Kim</strain>
    </source>
</reference>
<proteinExistence type="predicted"/>
<dbReference type="OMA" id="PFFYLAY"/>
<evidence type="ECO:0008006" key="4">
    <source>
        <dbReference type="Google" id="ProtNLM"/>
    </source>
</evidence>
<accession>A0A9Q8LBE9</accession>
<dbReference type="GO" id="GO:0005743">
    <property type="term" value="C:mitochondrial inner membrane"/>
    <property type="evidence" value="ECO:0007669"/>
    <property type="project" value="TreeGrafter"/>
</dbReference>
<feature type="region of interest" description="Disordered" evidence="1">
    <location>
        <begin position="272"/>
        <end position="301"/>
    </location>
</feature>
<dbReference type="OrthoDB" id="5562676at2759"/>
<feature type="compositionally biased region" description="Polar residues" evidence="1">
    <location>
        <begin position="276"/>
        <end position="286"/>
    </location>
</feature>
<reference evidence="2" key="1">
    <citation type="submission" date="2021-12" db="EMBL/GenBank/DDBJ databases">
        <authorList>
            <person name="Zaccaron A."/>
            <person name="Stergiopoulos I."/>
        </authorList>
    </citation>
    <scope>NUCLEOTIDE SEQUENCE</scope>
    <source>
        <strain evidence="2">Race5_Kim</strain>
    </source>
</reference>
<dbReference type="GeneID" id="71983449"/>
<evidence type="ECO:0000256" key="1">
    <source>
        <dbReference type="SAM" id="MobiDB-lite"/>
    </source>
</evidence>
<dbReference type="KEGG" id="ffu:CLAFUR5_03571"/>
<protein>
    <recommendedName>
        <fullName evidence="4">Mitochondrial K+-H+ exchange-related-domain-containing protein</fullName>
    </recommendedName>
</protein>
<dbReference type="PANTHER" id="PTHR28062">
    <property type="entry name" value="K+-H+ EXCHANGE-LIKE PROTEIN"/>
    <property type="match status" value="1"/>
</dbReference>
<feature type="compositionally biased region" description="Basic and acidic residues" evidence="1">
    <location>
        <begin position="287"/>
        <end position="301"/>
    </location>
</feature>
<evidence type="ECO:0000313" key="2">
    <source>
        <dbReference type="EMBL" id="UJO14154.1"/>
    </source>
</evidence>